<comment type="caution">
    <text evidence="3">The sequence shown here is derived from an EMBL/GenBank/DDBJ whole genome shotgun (WGS) entry which is preliminary data.</text>
</comment>
<feature type="region of interest" description="Disordered" evidence="1">
    <location>
        <begin position="1"/>
        <end position="84"/>
    </location>
</feature>
<gene>
    <name evidence="3" type="ORF">JR316_005486</name>
</gene>
<keyword evidence="2" id="KW-1133">Transmembrane helix</keyword>
<evidence type="ECO:0000256" key="1">
    <source>
        <dbReference type="SAM" id="MobiDB-lite"/>
    </source>
</evidence>
<dbReference type="EMBL" id="JAFIQS010000005">
    <property type="protein sequence ID" value="KAG5168932.1"/>
    <property type="molecule type" value="Genomic_DNA"/>
</dbReference>
<reference evidence="3" key="1">
    <citation type="submission" date="2021-02" db="EMBL/GenBank/DDBJ databases">
        <title>Psilocybe cubensis genome.</title>
        <authorList>
            <person name="Mckernan K.J."/>
            <person name="Crawford S."/>
            <person name="Trippe A."/>
            <person name="Kane L.T."/>
            <person name="Mclaughlin S."/>
        </authorList>
    </citation>
    <scope>NUCLEOTIDE SEQUENCE [LARGE SCALE GENOMIC DNA]</scope>
    <source>
        <strain evidence="3">MGC-MH-2018</strain>
    </source>
</reference>
<feature type="compositionally biased region" description="Gly residues" evidence="1">
    <location>
        <begin position="28"/>
        <end position="39"/>
    </location>
</feature>
<accession>A0A8H8CJM4</accession>
<dbReference type="AlphaFoldDB" id="A0A8H8CJM4"/>
<feature type="compositionally biased region" description="Low complexity" evidence="1">
    <location>
        <begin position="53"/>
        <end position="80"/>
    </location>
</feature>
<feature type="transmembrane region" description="Helical" evidence="2">
    <location>
        <begin position="124"/>
        <end position="146"/>
    </location>
</feature>
<keyword evidence="2" id="KW-0472">Membrane</keyword>
<evidence type="ECO:0000313" key="3">
    <source>
        <dbReference type="EMBL" id="KAG5168932.1"/>
    </source>
</evidence>
<evidence type="ECO:0000256" key="2">
    <source>
        <dbReference type="SAM" id="Phobius"/>
    </source>
</evidence>
<feature type="compositionally biased region" description="Low complexity" evidence="1">
    <location>
        <begin position="1"/>
        <end position="11"/>
    </location>
</feature>
<proteinExistence type="predicted"/>
<name>A0A8H8CJM4_PSICU</name>
<protein>
    <submittedName>
        <fullName evidence="3">Uncharacterized protein</fullName>
    </submittedName>
</protein>
<keyword evidence="2" id="KW-0812">Transmembrane</keyword>
<organism evidence="3">
    <name type="scientific">Psilocybe cubensis</name>
    <name type="common">Psychedelic mushroom</name>
    <name type="synonym">Stropharia cubensis</name>
    <dbReference type="NCBI Taxonomy" id="181762"/>
    <lineage>
        <taxon>Eukaryota</taxon>
        <taxon>Fungi</taxon>
        <taxon>Dikarya</taxon>
        <taxon>Basidiomycota</taxon>
        <taxon>Agaricomycotina</taxon>
        <taxon>Agaricomycetes</taxon>
        <taxon>Agaricomycetidae</taxon>
        <taxon>Agaricales</taxon>
        <taxon>Agaricineae</taxon>
        <taxon>Strophariaceae</taxon>
        <taxon>Psilocybe</taxon>
    </lineage>
</organism>
<sequence length="152" mass="15641">MDGSTSSSVSSDRTITAGRIQGASGSRGTDGGESWGGFGHGRDAGDTINDVEAAASTTKTPPPAYATLSASTGTSTGFAYEPPTHAEFGPTPLTREHALLGVPYHAYEYIGSPGAPDRRARWRFVGGLAWAVVVLWGMGVLSWLALVGEGGQ</sequence>